<evidence type="ECO:0000259" key="5">
    <source>
        <dbReference type="PROSITE" id="PS50931"/>
    </source>
</evidence>
<gene>
    <name evidence="6" type="ORF">CES85_3323</name>
</gene>
<evidence type="ECO:0000256" key="1">
    <source>
        <dbReference type="ARBA" id="ARBA00009437"/>
    </source>
</evidence>
<dbReference type="InterPro" id="IPR036388">
    <property type="entry name" value="WH-like_DNA-bd_sf"/>
</dbReference>
<evidence type="ECO:0000256" key="4">
    <source>
        <dbReference type="ARBA" id="ARBA00023163"/>
    </source>
</evidence>
<dbReference type="Gene3D" id="1.10.10.10">
    <property type="entry name" value="Winged helix-like DNA-binding domain superfamily/Winged helix DNA-binding domain"/>
    <property type="match status" value="1"/>
</dbReference>
<sequence length="306" mass="33551">MVDFRGLETLVWVASLGSFRKAAEKLSATQPAISHRITQLEDHVGAKLLVRDGRHAAPTAHGRIMLSYAEKMLALRAEMLSQIRDKSAVRGVVRLGAAESIVQTWLPDFIKKVSEVYPQLSIEIEVDISLNLQAMLLNQEIDIAFLQGAVSAPSACNRLLCEYPIGFIAKSDLKLPKTVTISDIASYPIITFSRKTQPYEVVKSLFNHSSFSRVKIHASASMATAIKMALDGMGVAIIPLDLVLTEIADGKLKVLECDASIPSLSFFVSWLDAPDNYEVALVGEIAFTVASQWQKSRMAEGDFRTA</sequence>
<keyword evidence="6" id="KW-0614">Plasmid</keyword>
<geneLocation type="plasmid" evidence="6 7">
    <name>unnamed1</name>
</geneLocation>
<name>A0A248UP90_9HYPH</name>
<evidence type="ECO:0000256" key="3">
    <source>
        <dbReference type="ARBA" id="ARBA00023125"/>
    </source>
</evidence>
<dbReference type="Proteomes" id="UP000215256">
    <property type="component" value="Plasmid unnamed1"/>
</dbReference>
<accession>A0A248UP90</accession>
<dbReference type="PRINTS" id="PR00039">
    <property type="entry name" value="HTHLYSR"/>
</dbReference>
<dbReference type="PROSITE" id="PS50931">
    <property type="entry name" value="HTH_LYSR"/>
    <property type="match status" value="1"/>
</dbReference>
<dbReference type="CDD" id="cd05466">
    <property type="entry name" value="PBP2_LTTR_substrate"/>
    <property type="match status" value="1"/>
</dbReference>
<proteinExistence type="inferred from homology"/>
<dbReference type="GO" id="GO:0000976">
    <property type="term" value="F:transcription cis-regulatory region binding"/>
    <property type="evidence" value="ECO:0007669"/>
    <property type="project" value="TreeGrafter"/>
</dbReference>
<dbReference type="InterPro" id="IPR000847">
    <property type="entry name" value="LysR_HTH_N"/>
</dbReference>
<dbReference type="SUPFAM" id="SSF46785">
    <property type="entry name" value="Winged helix' DNA-binding domain"/>
    <property type="match status" value="1"/>
</dbReference>
<reference evidence="6 7" key="1">
    <citation type="submission" date="2017-07" db="EMBL/GenBank/DDBJ databases">
        <title>Phylogenetic study on the rhizospheric bacterium Ochrobactrum sp. A44.</title>
        <authorList>
            <person name="Krzyzanowska D.M."/>
            <person name="Ossowicki A."/>
            <person name="Rajewska M."/>
            <person name="Maciag T."/>
            <person name="Kaczynski Z."/>
            <person name="Czerwicka M."/>
            <person name="Jafra S."/>
        </authorList>
    </citation>
    <scope>NUCLEOTIDE SEQUENCE [LARGE SCALE GENOMIC DNA]</scope>
    <source>
        <strain evidence="6 7">A44</strain>
        <plasmid evidence="6 7">unnamed1</plasmid>
    </source>
</reference>
<dbReference type="KEGG" id="och:CES85_3323"/>
<keyword evidence="2" id="KW-0805">Transcription regulation</keyword>
<dbReference type="InterPro" id="IPR005119">
    <property type="entry name" value="LysR_subst-bd"/>
</dbReference>
<dbReference type="Gene3D" id="3.40.190.10">
    <property type="entry name" value="Periplasmic binding protein-like II"/>
    <property type="match status" value="2"/>
</dbReference>
<protein>
    <submittedName>
        <fullName evidence="6">LysR substrate binding domain protein</fullName>
    </submittedName>
</protein>
<evidence type="ECO:0000313" key="7">
    <source>
        <dbReference type="Proteomes" id="UP000215256"/>
    </source>
</evidence>
<comment type="similarity">
    <text evidence="1">Belongs to the LysR transcriptional regulatory family.</text>
</comment>
<dbReference type="OrthoDB" id="9791253at2"/>
<feature type="domain" description="HTH lysR-type" evidence="5">
    <location>
        <begin position="2"/>
        <end position="59"/>
    </location>
</feature>
<dbReference type="Pfam" id="PF00126">
    <property type="entry name" value="HTH_1"/>
    <property type="match status" value="1"/>
</dbReference>
<dbReference type="Pfam" id="PF03466">
    <property type="entry name" value="LysR_substrate"/>
    <property type="match status" value="1"/>
</dbReference>
<organism evidence="6 7">
    <name type="scientific">Ochrobactrum quorumnocens</name>
    <dbReference type="NCBI Taxonomy" id="271865"/>
    <lineage>
        <taxon>Bacteria</taxon>
        <taxon>Pseudomonadati</taxon>
        <taxon>Pseudomonadota</taxon>
        <taxon>Alphaproteobacteria</taxon>
        <taxon>Hyphomicrobiales</taxon>
        <taxon>Brucellaceae</taxon>
        <taxon>Brucella/Ochrobactrum group</taxon>
        <taxon>Ochrobactrum</taxon>
    </lineage>
</organism>
<dbReference type="PANTHER" id="PTHR30126">
    <property type="entry name" value="HTH-TYPE TRANSCRIPTIONAL REGULATOR"/>
    <property type="match status" value="1"/>
</dbReference>
<keyword evidence="4" id="KW-0804">Transcription</keyword>
<dbReference type="FunFam" id="1.10.10.10:FF:000001">
    <property type="entry name" value="LysR family transcriptional regulator"/>
    <property type="match status" value="1"/>
</dbReference>
<dbReference type="SUPFAM" id="SSF53850">
    <property type="entry name" value="Periplasmic binding protein-like II"/>
    <property type="match status" value="1"/>
</dbReference>
<dbReference type="EMBL" id="CP022605">
    <property type="protein sequence ID" value="ASV88119.1"/>
    <property type="molecule type" value="Genomic_DNA"/>
</dbReference>
<dbReference type="PANTHER" id="PTHR30126:SF77">
    <property type="entry name" value="TRANSCRIPTIONAL REGULATORY PROTEIN"/>
    <property type="match status" value="1"/>
</dbReference>
<dbReference type="GO" id="GO:0003700">
    <property type="term" value="F:DNA-binding transcription factor activity"/>
    <property type="evidence" value="ECO:0007669"/>
    <property type="project" value="InterPro"/>
</dbReference>
<keyword evidence="3" id="KW-0238">DNA-binding</keyword>
<dbReference type="AlphaFoldDB" id="A0A248UP90"/>
<evidence type="ECO:0000256" key="2">
    <source>
        <dbReference type="ARBA" id="ARBA00023015"/>
    </source>
</evidence>
<evidence type="ECO:0000313" key="6">
    <source>
        <dbReference type="EMBL" id="ASV88119.1"/>
    </source>
</evidence>
<dbReference type="InterPro" id="IPR036390">
    <property type="entry name" value="WH_DNA-bd_sf"/>
</dbReference>
<dbReference type="RefSeq" id="WP_095448461.1">
    <property type="nucleotide sequence ID" value="NZ_CP022605.1"/>
</dbReference>